<protein>
    <recommendedName>
        <fullName evidence="1">TadE-like domain-containing protein</fullName>
    </recommendedName>
</protein>
<dbReference type="InterPro" id="IPR012495">
    <property type="entry name" value="TadE-like_dom"/>
</dbReference>
<organism evidence="2 3">
    <name type="scientific">Trinickia soli</name>
    <dbReference type="NCBI Taxonomy" id="380675"/>
    <lineage>
        <taxon>Bacteria</taxon>
        <taxon>Pseudomonadati</taxon>
        <taxon>Pseudomonadota</taxon>
        <taxon>Betaproteobacteria</taxon>
        <taxon>Burkholderiales</taxon>
        <taxon>Burkholderiaceae</taxon>
        <taxon>Trinickia</taxon>
    </lineage>
</organism>
<evidence type="ECO:0000259" key="1">
    <source>
        <dbReference type="Pfam" id="PF07811"/>
    </source>
</evidence>
<proteinExistence type="predicted"/>
<reference evidence="2 3" key="1">
    <citation type="submission" date="2018-01" db="EMBL/GenBank/DDBJ databases">
        <title>Whole genome analyses suggest that Burkholderia sensu lato contains two further novel genera in the rhizoxinica-symbiotica group Mycetohabitans gen. nov., and Trinickia gen. nov.: implications for the evolution of diazotrophy and nodulation in the Burkholderiaceae.</title>
        <authorList>
            <person name="Estrada-de los Santos P."/>
            <person name="Palmer M."/>
            <person name="Chavez-Ramirez B."/>
            <person name="Beukes C."/>
            <person name="Steenkamp E.T."/>
            <person name="Hirsch A.M."/>
            <person name="Manyaka P."/>
            <person name="Maluk M."/>
            <person name="Lafos M."/>
            <person name="Crook M."/>
            <person name="Gross E."/>
            <person name="Simon M.F."/>
            <person name="Bueno dos Reis Junior F."/>
            <person name="Poole P.S."/>
            <person name="Venter S.N."/>
            <person name="James E.K."/>
        </authorList>
    </citation>
    <scope>NUCLEOTIDE SEQUENCE [LARGE SCALE GENOMIC DNA]</scope>
    <source>
        <strain evidence="2 3">GP25-8</strain>
    </source>
</reference>
<gene>
    <name evidence="2" type="ORF">C0Z19_21005</name>
</gene>
<comment type="caution">
    <text evidence="2">The sequence shown here is derived from an EMBL/GenBank/DDBJ whole genome shotgun (WGS) entry which is preliminary data.</text>
</comment>
<feature type="domain" description="TadE-like" evidence="1">
    <location>
        <begin position="22"/>
        <end position="64"/>
    </location>
</feature>
<dbReference type="Proteomes" id="UP000235347">
    <property type="component" value="Unassembled WGS sequence"/>
</dbReference>
<accession>A0A2N7VS39</accession>
<dbReference type="AlphaFoldDB" id="A0A2N7VS39"/>
<name>A0A2N7VS39_9BURK</name>
<keyword evidence="3" id="KW-1185">Reference proteome</keyword>
<evidence type="ECO:0000313" key="2">
    <source>
        <dbReference type="EMBL" id="PMS19942.1"/>
    </source>
</evidence>
<sequence length="161" mass="17563">MRPRKSMHAARRTLARPSRSRGLTALEFVIGLPFLLLLVIGTIEMGMVLMADASLEAAVRQASRFGQTTMVPTGETRDQAITALVDRDLTLWVKSPQQITISTTTYPSYASGVKTQTGAGNLGDIVLYKVSFTRPTFTGILGIVGIHQLTFSRTILIQNEP</sequence>
<dbReference type="EMBL" id="PNYB01000020">
    <property type="protein sequence ID" value="PMS19942.1"/>
    <property type="molecule type" value="Genomic_DNA"/>
</dbReference>
<evidence type="ECO:0000313" key="3">
    <source>
        <dbReference type="Proteomes" id="UP000235347"/>
    </source>
</evidence>
<dbReference type="Pfam" id="PF07811">
    <property type="entry name" value="TadE"/>
    <property type="match status" value="1"/>
</dbReference>